<evidence type="ECO:0000256" key="6">
    <source>
        <dbReference type="ARBA" id="ARBA00022692"/>
    </source>
</evidence>
<name>A0A6H2H5M7_9BURK</name>
<evidence type="ECO:0000256" key="10">
    <source>
        <dbReference type="RuleBase" id="RU364125"/>
    </source>
</evidence>
<keyword evidence="6 10" id="KW-0812">Transmembrane</keyword>
<gene>
    <name evidence="11" type="ORF">HC248_00418</name>
</gene>
<keyword evidence="8 10" id="KW-1133">Transmembrane helix</keyword>
<dbReference type="PANTHER" id="PTHR35091:SF2">
    <property type="entry name" value="FLAGELLAR PROTEIN FLIL"/>
    <property type="match status" value="1"/>
</dbReference>
<dbReference type="GO" id="GO:0005886">
    <property type="term" value="C:plasma membrane"/>
    <property type="evidence" value="ECO:0007669"/>
    <property type="project" value="UniProtKB-SubCell"/>
</dbReference>
<dbReference type="KEGG" id="pvac:HC248_00418"/>
<accession>A0A6H2H5M7</accession>
<evidence type="ECO:0000256" key="2">
    <source>
        <dbReference type="ARBA" id="ARBA00004162"/>
    </source>
</evidence>
<dbReference type="AlphaFoldDB" id="A0A6H2H5M7"/>
<organism evidence="11 12">
    <name type="scientific">Polaromonas vacuolata</name>
    <dbReference type="NCBI Taxonomy" id="37448"/>
    <lineage>
        <taxon>Bacteria</taxon>
        <taxon>Pseudomonadati</taxon>
        <taxon>Pseudomonadota</taxon>
        <taxon>Betaproteobacteria</taxon>
        <taxon>Burkholderiales</taxon>
        <taxon>Comamonadaceae</taxon>
        <taxon>Polaromonas</taxon>
    </lineage>
</organism>
<comment type="function">
    <text evidence="1 10">Controls the rotational direction of flagella during chemotaxis.</text>
</comment>
<evidence type="ECO:0000256" key="8">
    <source>
        <dbReference type="ARBA" id="ARBA00022989"/>
    </source>
</evidence>
<dbReference type="GO" id="GO:0071978">
    <property type="term" value="P:bacterial-type flagellum-dependent swarming motility"/>
    <property type="evidence" value="ECO:0007669"/>
    <property type="project" value="TreeGrafter"/>
</dbReference>
<evidence type="ECO:0000256" key="3">
    <source>
        <dbReference type="ARBA" id="ARBA00008281"/>
    </source>
</evidence>
<evidence type="ECO:0000256" key="5">
    <source>
        <dbReference type="ARBA" id="ARBA00022500"/>
    </source>
</evidence>
<evidence type="ECO:0000313" key="12">
    <source>
        <dbReference type="Proteomes" id="UP000502041"/>
    </source>
</evidence>
<keyword evidence="7 10" id="KW-0283">Flagellar rotation</keyword>
<proteinExistence type="inferred from homology"/>
<keyword evidence="9 10" id="KW-0472">Membrane</keyword>
<protein>
    <recommendedName>
        <fullName evidence="10">Flagellar protein FliL</fullName>
    </recommendedName>
</protein>
<dbReference type="GO" id="GO:0006935">
    <property type="term" value="P:chemotaxis"/>
    <property type="evidence" value="ECO:0007669"/>
    <property type="project" value="UniProtKB-KW"/>
</dbReference>
<dbReference type="Pfam" id="PF03748">
    <property type="entry name" value="FliL"/>
    <property type="match status" value="1"/>
</dbReference>
<evidence type="ECO:0000313" key="11">
    <source>
        <dbReference type="EMBL" id="QJC55155.1"/>
    </source>
</evidence>
<evidence type="ECO:0000256" key="4">
    <source>
        <dbReference type="ARBA" id="ARBA00022475"/>
    </source>
</evidence>
<comment type="subcellular location">
    <subcellularLocation>
        <location evidence="10">Cell inner membrane</location>
    </subcellularLocation>
    <subcellularLocation>
        <location evidence="2">Cell membrane</location>
        <topology evidence="2">Single-pass membrane protein</topology>
    </subcellularLocation>
</comment>
<reference evidence="11 12" key="1">
    <citation type="submission" date="2020-04" db="EMBL/GenBank/DDBJ databases">
        <title>Complete genome of a Psychrophilic, Marine, Gas Vacuolate Bacterium Polaromonas vacuolata KCTC 22033T.</title>
        <authorList>
            <person name="Hwang K."/>
            <person name="Kim K.M."/>
        </authorList>
    </citation>
    <scope>NUCLEOTIDE SEQUENCE [LARGE SCALE GENOMIC DNA]</scope>
    <source>
        <strain evidence="11 12">KCTC 22033</strain>
    </source>
</reference>
<dbReference type="RefSeq" id="WP_168921065.1">
    <property type="nucleotide sequence ID" value="NZ_CP051461.1"/>
</dbReference>
<dbReference type="GO" id="GO:0009425">
    <property type="term" value="C:bacterial-type flagellum basal body"/>
    <property type="evidence" value="ECO:0007669"/>
    <property type="project" value="InterPro"/>
</dbReference>
<keyword evidence="10" id="KW-0997">Cell inner membrane</keyword>
<keyword evidence="12" id="KW-1185">Reference proteome</keyword>
<evidence type="ECO:0000256" key="9">
    <source>
        <dbReference type="ARBA" id="ARBA00023136"/>
    </source>
</evidence>
<comment type="similarity">
    <text evidence="3 10">Belongs to the FliL family.</text>
</comment>
<evidence type="ECO:0000256" key="7">
    <source>
        <dbReference type="ARBA" id="ARBA00022779"/>
    </source>
</evidence>
<dbReference type="EMBL" id="CP051461">
    <property type="protein sequence ID" value="QJC55155.1"/>
    <property type="molecule type" value="Genomic_DNA"/>
</dbReference>
<keyword evidence="4" id="KW-1003">Cell membrane</keyword>
<dbReference type="PANTHER" id="PTHR35091">
    <property type="entry name" value="FLAGELLAR PROTEIN FLIL"/>
    <property type="match status" value="1"/>
</dbReference>
<keyword evidence="5 10" id="KW-0145">Chemotaxis</keyword>
<sequence>MATSKEIEIETEVPQKKSKKILFLILGSFLVLAMVGSGFFYWKTQSQQAVKTVKPVDPIFYALEPFTANLQPGGKARFVHAGITLKLGDTTAQTQLVQYLPEVRSRVLALLSNRDGLALESTEDRDLLAAQILATLSQLYGSNLPPPKITSVMFTTFMLQ</sequence>
<dbReference type="InterPro" id="IPR005503">
    <property type="entry name" value="FliL"/>
</dbReference>
<evidence type="ECO:0000256" key="1">
    <source>
        <dbReference type="ARBA" id="ARBA00002254"/>
    </source>
</evidence>
<dbReference type="Proteomes" id="UP000502041">
    <property type="component" value="Chromosome"/>
</dbReference>
<feature type="transmembrane region" description="Helical" evidence="10">
    <location>
        <begin position="21"/>
        <end position="42"/>
    </location>
</feature>